<feature type="chain" id="PRO_5002707587" evidence="4">
    <location>
        <begin position="17"/>
        <end position="299"/>
    </location>
</feature>
<dbReference type="Gene3D" id="3.40.50.1980">
    <property type="entry name" value="Nitrogenase molybdenum iron protein domain"/>
    <property type="match status" value="2"/>
</dbReference>
<dbReference type="InterPro" id="IPR050492">
    <property type="entry name" value="Bact_metal-bind_prot9"/>
</dbReference>
<dbReference type="Pfam" id="PF01297">
    <property type="entry name" value="ZnuA"/>
    <property type="match status" value="1"/>
</dbReference>
<dbReference type="EMBL" id="CP000776">
    <property type="protein sequence ID" value="ABS52377.1"/>
    <property type="molecule type" value="Genomic_DNA"/>
</dbReference>
<evidence type="ECO:0000256" key="1">
    <source>
        <dbReference type="ARBA" id="ARBA00011028"/>
    </source>
</evidence>
<dbReference type="OrthoDB" id="9810636at2"/>
<accession>A7I0R3</accession>
<gene>
    <name evidence="5" type="ordered locus">CHAB381_0516</name>
</gene>
<dbReference type="PANTHER" id="PTHR42953:SF3">
    <property type="entry name" value="HIGH-AFFINITY ZINC UPTAKE SYSTEM PROTEIN ZNUA"/>
    <property type="match status" value="1"/>
</dbReference>
<protein>
    <submittedName>
        <fullName evidence="5">Periplasmic solute binding protein family</fullName>
    </submittedName>
</protein>
<sequence>MKKILVFLAFSGLLFAKPIVTTTILPTKFFIEQIAGDEISVNTMIEKGADPHTYEPKPSQMKNLEKSELYFSVGVEFDEIWLPKIAENFPDLKIIKTDDKIEKIAMSEHHHDEHVNEENFHDENAVKHHCETNEKHHHHGLDPHIWLDPVLVKTQVETIKFALINKFPDKKEIFEKNANEFLKKLDEFDKFAAAKLGALKNRNFIVYHPSWGYFAKRYSLNQIAIEIEGKEPKPAELEELIEEAKEENVRVIFVAPQFSKNSAKSIAKATNAAVIEIDQLPENWLSEMKKTVEIFAENL</sequence>
<evidence type="ECO:0000313" key="5">
    <source>
        <dbReference type="EMBL" id="ABS52377.1"/>
    </source>
</evidence>
<dbReference type="KEGG" id="cha:CHAB381_0516"/>
<dbReference type="HOGENOM" id="CLU_016838_1_0_7"/>
<keyword evidence="3 4" id="KW-0732">Signal</keyword>
<dbReference type="GO" id="GO:0046872">
    <property type="term" value="F:metal ion binding"/>
    <property type="evidence" value="ECO:0007669"/>
    <property type="project" value="InterPro"/>
</dbReference>
<proteinExistence type="inferred from homology"/>
<name>A7I0R3_CAMHC</name>
<keyword evidence="2" id="KW-0813">Transport</keyword>
<organism evidence="5 6">
    <name type="scientific">Campylobacter hominis (strain ATCC BAA-381 / DSM 21671 / CCUG 45161 / LMG 19568 / NCTC 13146 / CH001A)</name>
    <dbReference type="NCBI Taxonomy" id="360107"/>
    <lineage>
        <taxon>Bacteria</taxon>
        <taxon>Pseudomonadati</taxon>
        <taxon>Campylobacterota</taxon>
        <taxon>Epsilonproteobacteria</taxon>
        <taxon>Campylobacterales</taxon>
        <taxon>Campylobacteraceae</taxon>
        <taxon>Campylobacter</taxon>
    </lineage>
</organism>
<dbReference type="STRING" id="360107.CHAB381_0516"/>
<dbReference type="Proteomes" id="UP000002407">
    <property type="component" value="Chromosome"/>
</dbReference>
<dbReference type="AlphaFoldDB" id="A7I0R3"/>
<keyword evidence="6" id="KW-1185">Reference proteome</keyword>
<evidence type="ECO:0000256" key="3">
    <source>
        <dbReference type="ARBA" id="ARBA00022729"/>
    </source>
</evidence>
<dbReference type="InterPro" id="IPR006127">
    <property type="entry name" value="ZnuA-like"/>
</dbReference>
<feature type="signal peptide" evidence="4">
    <location>
        <begin position="1"/>
        <end position="16"/>
    </location>
</feature>
<evidence type="ECO:0000256" key="2">
    <source>
        <dbReference type="ARBA" id="ARBA00022448"/>
    </source>
</evidence>
<dbReference type="SUPFAM" id="SSF53807">
    <property type="entry name" value="Helical backbone' metal receptor"/>
    <property type="match status" value="1"/>
</dbReference>
<dbReference type="eggNOG" id="COG0803">
    <property type="taxonomic scope" value="Bacteria"/>
</dbReference>
<comment type="similarity">
    <text evidence="1">Belongs to the bacterial solute-binding protein 9 family.</text>
</comment>
<dbReference type="GO" id="GO:0030001">
    <property type="term" value="P:metal ion transport"/>
    <property type="evidence" value="ECO:0007669"/>
    <property type="project" value="InterPro"/>
</dbReference>
<reference evidence="6" key="1">
    <citation type="submission" date="2007-07" db="EMBL/GenBank/DDBJ databases">
        <title>Complete genome sequence of Campylobacter hominis ATCC BAA-381, a commensal isolated from the human gastrointestinal tract.</title>
        <authorList>
            <person name="Fouts D.E."/>
            <person name="Mongodin E.F."/>
            <person name="Puiu D."/>
            <person name="Sebastian Y."/>
            <person name="Miller W.G."/>
            <person name="Mandrell R.E."/>
            <person name="Nelson K.E."/>
        </authorList>
    </citation>
    <scope>NUCLEOTIDE SEQUENCE [LARGE SCALE GENOMIC DNA]</scope>
    <source>
        <strain evidence="6">ATCC BAA-381 / DSM 21671 / CCUG 45161 / LMG 19568 / NCTC 13146 / CH001A</strain>
    </source>
</reference>
<dbReference type="PANTHER" id="PTHR42953">
    <property type="entry name" value="HIGH-AFFINITY ZINC UPTAKE SYSTEM PROTEIN ZNUA-RELATED"/>
    <property type="match status" value="1"/>
</dbReference>
<evidence type="ECO:0000313" key="6">
    <source>
        <dbReference type="Proteomes" id="UP000002407"/>
    </source>
</evidence>
<evidence type="ECO:0000256" key="4">
    <source>
        <dbReference type="SAM" id="SignalP"/>
    </source>
</evidence>
<dbReference type="RefSeq" id="WP_012108391.1">
    <property type="nucleotide sequence ID" value="NC_009714.1"/>
</dbReference>